<gene>
    <name evidence="1" type="ORF">EYF80_023235</name>
</gene>
<comment type="caution">
    <text evidence="1">The sequence shown here is derived from an EMBL/GenBank/DDBJ whole genome shotgun (WGS) entry which is preliminary data.</text>
</comment>
<sequence>MYQDEIKKGPKKSSLFTTLAIPRGRSLWPWTLCSELLANVPSVAAAILFRRLRRAVRAPRGKDKIPSYPSVSRAASALVPDRTVLSRPPVHSLVPSLEMSMQLAPSVWPWNCLRIDITIEKESHTAMFPSEQQEKQTLESGLMARA</sequence>
<name>A0A4Z2HKY5_9TELE</name>
<proteinExistence type="predicted"/>
<keyword evidence="2" id="KW-1185">Reference proteome</keyword>
<accession>A0A4Z2HKY5</accession>
<dbReference type="Proteomes" id="UP000314294">
    <property type="component" value="Unassembled WGS sequence"/>
</dbReference>
<organism evidence="1 2">
    <name type="scientific">Liparis tanakae</name>
    <name type="common">Tanaka's snailfish</name>
    <dbReference type="NCBI Taxonomy" id="230148"/>
    <lineage>
        <taxon>Eukaryota</taxon>
        <taxon>Metazoa</taxon>
        <taxon>Chordata</taxon>
        <taxon>Craniata</taxon>
        <taxon>Vertebrata</taxon>
        <taxon>Euteleostomi</taxon>
        <taxon>Actinopterygii</taxon>
        <taxon>Neopterygii</taxon>
        <taxon>Teleostei</taxon>
        <taxon>Neoteleostei</taxon>
        <taxon>Acanthomorphata</taxon>
        <taxon>Eupercaria</taxon>
        <taxon>Perciformes</taxon>
        <taxon>Cottioidei</taxon>
        <taxon>Cottales</taxon>
        <taxon>Liparidae</taxon>
        <taxon>Liparis</taxon>
    </lineage>
</organism>
<dbReference type="EMBL" id="SRLO01000217">
    <property type="protein sequence ID" value="TNN66549.1"/>
    <property type="molecule type" value="Genomic_DNA"/>
</dbReference>
<evidence type="ECO:0000313" key="2">
    <source>
        <dbReference type="Proteomes" id="UP000314294"/>
    </source>
</evidence>
<evidence type="ECO:0000313" key="1">
    <source>
        <dbReference type="EMBL" id="TNN66549.1"/>
    </source>
</evidence>
<dbReference type="AlphaFoldDB" id="A0A4Z2HKY5"/>
<protein>
    <submittedName>
        <fullName evidence="1">Uncharacterized protein</fullName>
    </submittedName>
</protein>
<reference evidence="1 2" key="1">
    <citation type="submission" date="2019-03" db="EMBL/GenBank/DDBJ databases">
        <title>First draft genome of Liparis tanakae, snailfish: a comprehensive survey of snailfish specific genes.</title>
        <authorList>
            <person name="Kim W."/>
            <person name="Song I."/>
            <person name="Jeong J.-H."/>
            <person name="Kim D."/>
            <person name="Kim S."/>
            <person name="Ryu S."/>
            <person name="Song J.Y."/>
            <person name="Lee S.K."/>
        </authorList>
    </citation>
    <scope>NUCLEOTIDE SEQUENCE [LARGE SCALE GENOMIC DNA]</scope>
    <source>
        <tissue evidence="1">Muscle</tissue>
    </source>
</reference>